<keyword evidence="10" id="KW-1278">Translocase</keyword>
<dbReference type="STRING" id="1423792.FD09_GL002232"/>
<feature type="transmembrane region" description="Helical" evidence="15">
    <location>
        <begin position="359"/>
        <end position="383"/>
    </location>
</feature>
<evidence type="ECO:0000256" key="5">
    <source>
        <dbReference type="ARBA" id="ARBA00022692"/>
    </source>
</evidence>
<dbReference type="InterPro" id="IPR001757">
    <property type="entry name" value="P_typ_ATPase"/>
</dbReference>
<dbReference type="InterPro" id="IPR059000">
    <property type="entry name" value="ATPase_P-type_domA"/>
</dbReference>
<keyword evidence="9 15" id="KW-0067">ATP-binding</keyword>
<reference evidence="17 18" key="1">
    <citation type="journal article" date="2015" name="Genome Announc.">
        <title>Expanding the biotechnology potential of lactobacilli through comparative genomics of 213 strains and associated genera.</title>
        <authorList>
            <person name="Sun Z."/>
            <person name="Harris H.M."/>
            <person name="McCann A."/>
            <person name="Guo C."/>
            <person name="Argimon S."/>
            <person name="Zhang W."/>
            <person name="Yang X."/>
            <person name="Jeffery I.B."/>
            <person name="Cooney J.C."/>
            <person name="Kagawa T.F."/>
            <person name="Liu W."/>
            <person name="Song Y."/>
            <person name="Salvetti E."/>
            <person name="Wrobel A."/>
            <person name="Rasinkangas P."/>
            <person name="Parkhill J."/>
            <person name="Rea M.C."/>
            <person name="O'Sullivan O."/>
            <person name="Ritari J."/>
            <person name="Douillard F.P."/>
            <person name="Paul Ross R."/>
            <person name="Yang R."/>
            <person name="Briner A.E."/>
            <person name="Felis G.E."/>
            <person name="de Vos W.M."/>
            <person name="Barrangou R."/>
            <person name="Klaenhammer T.R."/>
            <person name="Caufield P.W."/>
            <person name="Cui Y."/>
            <person name="Zhang H."/>
            <person name="O'Toole P.W."/>
        </authorList>
    </citation>
    <scope>NUCLEOTIDE SEQUENCE [LARGE SCALE GENOMIC DNA]</scope>
    <source>
        <strain evidence="17 18">DSM 12744</strain>
    </source>
</reference>
<dbReference type="SUPFAM" id="SSF56784">
    <property type="entry name" value="HAD-like"/>
    <property type="match status" value="1"/>
</dbReference>
<keyword evidence="13 15" id="KW-0472">Membrane</keyword>
<dbReference type="Pfam" id="PF00122">
    <property type="entry name" value="E1-E2_ATPase"/>
    <property type="match status" value="1"/>
</dbReference>
<dbReference type="PRINTS" id="PR00119">
    <property type="entry name" value="CATATPASE"/>
</dbReference>
<dbReference type="SFLD" id="SFLDF00027">
    <property type="entry name" value="p-type_atpase"/>
    <property type="match status" value="1"/>
</dbReference>
<dbReference type="InterPro" id="IPR008250">
    <property type="entry name" value="ATPase_P-typ_transduc_dom_A_sf"/>
</dbReference>
<keyword evidence="7 15" id="KW-0547">Nucleotide-binding</keyword>
<sequence>MKMHGKNTMPMKHDDMPGMNHDDMAGMDHGKMNHDDMAGMDHHDMANMDDHSHMDMDDMGGSDMMMHGGQMMHMGNLKQKFWVSLILSLPVLLLAPIMGLNRPAFEFGNSIQAWIVVLFDTILFFYGGAVFLKGAKAELQSKEPAMMTLIAMGITVSYVYSLYAFVANNFLHPATMVMDFSFELATLILIMLLGHWIEMNAVMGAGDALQKMAALLPKTAHRLTADGRTEDVPVSQLQVGESFQVRAGESIPADGQVTDGTSTVNESLVTGESAAVAKKTGDKVIGGATNNDGTLTVAITGTGKSGYLSQVMQLVQSAQQSKSNAESRADTVAKYLFYAALVIGLIAFFAWLPQGLDVAFARMVTVFIIACPHALGLAIPLVVARSTAIGAQNGLLIRNRQAIEASTQISHVLLDKTGTLTAGKFTVNALVPTNATDEKTLLARLAALESSSTHPLAQAIVGTAKRQNVAYQPATDTQNLPGVGIKGNIDGTQYTIVNAKYLTAHQIAFDEKSANEWASKGNSVSFLLQDNTVQGMVAEGDTIKPGAKELISGLQQRGITPVMLTGDNPQAAKHVADLLGLTQFHASLLPDDKQKMVAQYQKEGHHVIMVGDGVNDAPSLAQADIGVAIGAGTDVAIDSADVVLVKSDPHDILHFLDLAKITNRKMTQNLWWGAGYNILAIPLAAGILAFAGIILDPAVGAILMSLSTVIVAVNAMGLKASKIAA</sequence>
<evidence type="ECO:0000256" key="9">
    <source>
        <dbReference type="ARBA" id="ARBA00022840"/>
    </source>
</evidence>
<dbReference type="PROSITE" id="PS00154">
    <property type="entry name" value="ATPASE_E1_E2"/>
    <property type="match status" value="1"/>
</dbReference>
<dbReference type="SFLD" id="SFLDG00002">
    <property type="entry name" value="C1.7:_P-type_atpase_like"/>
    <property type="match status" value="1"/>
</dbReference>
<feature type="transmembrane region" description="Helical" evidence="15">
    <location>
        <begin position="111"/>
        <end position="132"/>
    </location>
</feature>
<organism evidence="17 18">
    <name type="scientific">Schleiferilactobacillus perolens DSM 12744</name>
    <dbReference type="NCBI Taxonomy" id="1423792"/>
    <lineage>
        <taxon>Bacteria</taxon>
        <taxon>Bacillati</taxon>
        <taxon>Bacillota</taxon>
        <taxon>Bacilli</taxon>
        <taxon>Lactobacillales</taxon>
        <taxon>Lactobacillaceae</taxon>
        <taxon>Schleiferilactobacillus</taxon>
    </lineage>
</organism>
<dbReference type="PANTHER" id="PTHR43520">
    <property type="entry name" value="ATP7, ISOFORM B"/>
    <property type="match status" value="1"/>
</dbReference>
<dbReference type="Gene3D" id="3.40.1110.10">
    <property type="entry name" value="Calcium-transporting ATPase, cytoplasmic domain N"/>
    <property type="match status" value="1"/>
</dbReference>
<keyword evidence="4 15" id="KW-1003">Cell membrane</keyword>
<name>A0A0R1N0V4_9LACO</name>
<dbReference type="GO" id="GO:0005524">
    <property type="term" value="F:ATP binding"/>
    <property type="evidence" value="ECO:0007669"/>
    <property type="project" value="UniProtKB-UniRule"/>
</dbReference>
<keyword evidence="8" id="KW-0187">Copper transport</keyword>
<dbReference type="GO" id="GO:0005507">
    <property type="term" value="F:copper ion binding"/>
    <property type="evidence" value="ECO:0007669"/>
    <property type="project" value="TreeGrafter"/>
</dbReference>
<evidence type="ECO:0000256" key="6">
    <source>
        <dbReference type="ARBA" id="ARBA00022723"/>
    </source>
</evidence>
<evidence type="ECO:0000259" key="16">
    <source>
        <dbReference type="Pfam" id="PF00122"/>
    </source>
</evidence>
<feature type="transmembrane region" description="Helical" evidence="15">
    <location>
        <begin position="144"/>
        <end position="165"/>
    </location>
</feature>
<gene>
    <name evidence="17" type="ORF">FD09_GL002232</name>
</gene>
<dbReference type="InterPro" id="IPR027256">
    <property type="entry name" value="P-typ_ATPase_IB"/>
</dbReference>
<keyword evidence="8" id="KW-0406">Ion transport</keyword>
<evidence type="ECO:0000313" key="17">
    <source>
        <dbReference type="EMBL" id="KRL13401.1"/>
    </source>
</evidence>
<dbReference type="SUPFAM" id="SSF81653">
    <property type="entry name" value="Calcium ATPase, transduction domain A"/>
    <property type="match status" value="1"/>
</dbReference>
<dbReference type="SUPFAM" id="SSF81665">
    <property type="entry name" value="Calcium ATPase, transmembrane domain M"/>
    <property type="match status" value="1"/>
</dbReference>
<dbReference type="OrthoDB" id="9813266at2"/>
<dbReference type="InterPro" id="IPR018303">
    <property type="entry name" value="ATPase_P-typ_P_site"/>
</dbReference>
<dbReference type="InterPro" id="IPR023298">
    <property type="entry name" value="ATPase_P-typ_TM_dom_sf"/>
</dbReference>
<evidence type="ECO:0000313" key="18">
    <source>
        <dbReference type="Proteomes" id="UP000051330"/>
    </source>
</evidence>
<evidence type="ECO:0000256" key="12">
    <source>
        <dbReference type="ARBA" id="ARBA00023008"/>
    </source>
</evidence>
<dbReference type="GO" id="GO:0043682">
    <property type="term" value="F:P-type divalent copper transporter activity"/>
    <property type="evidence" value="ECO:0007669"/>
    <property type="project" value="TreeGrafter"/>
</dbReference>
<comment type="similarity">
    <text evidence="2 15">Belongs to the cation transport ATPase (P-type) (TC 3.A.3) family. Type IB subfamily.</text>
</comment>
<dbReference type="PATRIC" id="fig|1423792.3.peg.2272"/>
<dbReference type="Pfam" id="PF00702">
    <property type="entry name" value="Hydrolase"/>
    <property type="match status" value="1"/>
</dbReference>
<keyword evidence="18" id="KW-1185">Reference proteome</keyword>
<dbReference type="InterPro" id="IPR036412">
    <property type="entry name" value="HAD-like_sf"/>
</dbReference>
<dbReference type="InterPro" id="IPR044492">
    <property type="entry name" value="P_typ_ATPase_HD_dom"/>
</dbReference>
<dbReference type="NCBIfam" id="TIGR01525">
    <property type="entry name" value="ATPase-IB_hvy"/>
    <property type="match status" value="1"/>
</dbReference>
<dbReference type="Proteomes" id="UP000051330">
    <property type="component" value="Unassembled WGS sequence"/>
</dbReference>
<feature type="transmembrane region" description="Helical" evidence="15">
    <location>
        <begin position="171"/>
        <end position="193"/>
    </location>
</feature>
<dbReference type="NCBIfam" id="TIGR01511">
    <property type="entry name" value="ATPase-IB1_Cu"/>
    <property type="match status" value="1"/>
</dbReference>
<dbReference type="SFLD" id="SFLDS00003">
    <property type="entry name" value="Haloacid_Dehalogenase"/>
    <property type="match status" value="1"/>
</dbReference>
<dbReference type="GO" id="GO:0005886">
    <property type="term" value="C:plasma membrane"/>
    <property type="evidence" value="ECO:0007669"/>
    <property type="project" value="UniProtKB-SubCell"/>
</dbReference>
<feature type="transmembrane region" description="Helical" evidence="15">
    <location>
        <begin position="670"/>
        <end position="695"/>
    </location>
</feature>
<keyword evidence="5 15" id="KW-0812">Transmembrane</keyword>
<keyword evidence="12" id="KW-0186">Copper</keyword>
<dbReference type="InterPro" id="IPR023214">
    <property type="entry name" value="HAD_sf"/>
</dbReference>
<evidence type="ECO:0000256" key="14">
    <source>
        <dbReference type="ARBA" id="ARBA00049289"/>
    </source>
</evidence>
<dbReference type="Gene3D" id="2.70.150.10">
    <property type="entry name" value="Calcium-transporting ATPase, cytoplasmic transduction domain A"/>
    <property type="match status" value="1"/>
</dbReference>
<dbReference type="Gene3D" id="3.40.50.1000">
    <property type="entry name" value="HAD superfamily/HAD-like"/>
    <property type="match status" value="1"/>
</dbReference>
<dbReference type="AlphaFoldDB" id="A0A0R1N0V4"/>
<keyword evidence="8" id="KW-0813">Transport</keyword>
<keyword evidence="6 15" id="KW-0479">Metal-binding</keyword>
<evidence type="ECO:0000256" key="3">
    <source>
        <dbReference type="ARBA" id="ARBA00012517"/>
    </source>
</evidence>
<comment type="caution">
    <text evidence="17">The sequence shown here is derived from an EMBL/GenBank/DDBJ whole genome shotgun (WGS) entry which is preliminary data.</text>
</comment>
<accession>A0A0R1N0V4</accession>
<evidence type="ECO:0000256" key="8">
    <source>
        <dbReference type="ARBA" id="ARBA00022796"/>
    </source>
</evidence>
<evidence type="ECO:0000256" key="4">
    <source>
        <dbReference type="ARBA" id="ARBA00022475"/>
    </source>
</evidence>
<dbReference type="NCBIfam" id="TIGR01494">
    <property type="entry name" value="ATPase_P-type"/>
    <property type="match status" value="1"/>
</dbReference>
<dbReference type="InterPro" id="IPR023299">
    <property type="entry name" value="ATPase_P-typ_cyto_dom_N"/>
</dbReference>
<protein>
    <recommendedName>
        <fullName evidence="3">P-type Cu(+) transporter</fullName>
        <ecNumber evidence="3">7.2.2.8</ecNumber>
    </recommendedName>
</protein>
<dbReference type="CDD" id="cd07552">
    <property type="entry name" value="P-type_ATPase_Cu-like"/>
    <property type="match status" value="1"/>
</dbReference>
<evidence type="ECO:0000256" key="2">
    <source>
        <dbReference type="ARBA" id="ARBA00006024"/>
    </source>
</evidence>
<feature type="domain" description="P-type ATPase A" evidence="16">
    <location>
        <begin position="215"/>
        <end position="316"/>
    </location>
</feature>
<dbReference type="EMBL" id="AZEC01000004">
    <property type="protein sequence ID" value="KRL13401.1"/>
    <property type="molecule type" value="Genomic_DNA"/>
</dbReference>
<feature type="transmembrane region" description="Helical" evidence="15">
    <location>
        <begin position="335"/>
        <end position="353"/>
    </location>
</feature>
<dbReference type="GO" id="GO:0016887">
    <property type="term" value="F:ATP hydrolysis activity"/>
    <property type="evidence" value="ECO:0007669"/>
    <property type="project" value="InterPro"/>
</dbReference>
<keyword evidence="11 15" id="KW-1133">Transmembrane helix</keyword>
<dbReference type="GO" id="GO:0140581">
    <property type="term" value="F:P-type monovalent copper transporter activity"/>
    <property type="evidence" value="ECO:0007669"/>
    <property type="project" value="UniProtKB-EC"/>
</dbReference>
<dbReference type="FunFam" id="2.70.150.10:FF:000020">
    <property type="entry name" value="Copper-exporting P-type ATPase A"/>
    <property type="match status" value="1"/>
</dbReference>
<evidence type="ECO:0000256" key="7">
    <source>
        <dbReference type="ARBA" id="ARBA00022741"/>
    </source>
</evidence>
<feature type="transmembrane region" description="Helical" evidence="15">
    <location>
        <begin position="81"/>
        <end position="99"/>
    </location>
</feature>
<dbReference type="EC" id="7.2.2.8" evidence="3"/>
<proteinExistence type="inferred from homology"/>
<evidence type="ECO:0000256" key="13">
    <source>
        <dbReference type="ARBA" id="ARBA00023136"/>
    </source>
</evidence>
<dbReference type="PANTHER" id="PTHR43520:SF8">
    <property type="entry name" value="P-TYPE CU(+) TRANSPORTER"/>
    <property type="match status" value="1"/>
</dbReference>
<evidence type="ECO:0000256" key="10">
    <source>
        <dbReference type="ARBA" id="ARBA00022967"/>
    </source>
</evidence>
<evidence type="ECO:0000256" key="1">
    <source>
        <dbReference type="ARBA" id="ARBA00004651"/>
    </source>
</evidence>
<comment type="catalytic activity">
    <reaction evidence="14">
        <text>Cu(+)(in) + ATP + H2O = Cu(+)(out) + ADP + phosphate + H(+)</text>
        <dbReference type="Rhea" id="RHEA:25792"/>
        <dbReference type="ChEBI" id="CHEBI:15377"/>
        <dbReference type="ChEBI" id="CHEBI:15378"/>
        <dbReference type="ChEBI" id="CHEBI:30616"/>
        <dbReference type="ChEBI" id="CHEBI:43474"/>
        <dbReference type="ChEBI" id="CHEBI:49552"/>
        <dbReference type="ChEBI" id="CHEBI:456216"/>
        <dbReference type="EC" id="7.2.2.8"/>
    </reaction>
</comment>
<comment type="subcellular location">
    <subcellularLocation>
        <location evidence="1">Cell membrane</location>
        <topology evidence="1">Multi-pass membrane protein</topology>
    </subcellularLocation>
</comment>
<evidence type="ECO:0000256" key="15">
    <source>
        <dbReference type="RuleBase" id="RU362081"/>
    </source>
</evidence>
<evidence type="ECO:0000256" key="11">
    <source>
        <dbReference type="ARBA" id="ARBA00022989"/>
    </source>
</evidence>
<feature type="transmembrane region" description="Helical" evidence="15">
    <location>
        <begin position="701"/>
        <end position="718"/>
    </location>
</feature>
<dbReference type="GO" id="GO:0055070">
    <property type="term" value="P:copper ion homeostasis"/>
    <property type="evidence" value="ECO:0007669"/>
    <property type="project" value="TreeGrafter"/>
</dbReference>